<dbReference type="EMBL" id="JAPDNT010000016">
    <property type="protein sequence ID" value="MCW3476137.1"/>
    <property type="molecule type" value="Genomic_DNA"/>
</dbReference>
<gene>
    <name evidence="3" type="ORF">OL599_16280</name>
</gene>
<reference evidence="3" key="1">
    <citation type="submission" date="2022-09" db="EMBL/GenBank/DDBJ databases">
        <title>Rhodovastum sp. nov. RN2-1 isolated from soil in Seongnam, South Korea.</title>
        <authorList>
            <person name="Le N.T."/>
        </authorList>
    </citation>
    <scope>NUCLEOTIDE SEQUENCE</scope>
    <source>
        <strain evidence="3">RN2-1</strain>
    </source>
</reference>
<proteinExistence type="predicted"/>
<dbReference type="Gene3D" id="1.25.20.10">
    <property type="entry name" value="Bacterial muramidases"/>
    <property type="match status" value="1"/>
</dbReference>
<accession>A0AA41YPH3</accession>
<reference evidence="3" key="2">
    <citation type="submission" date="2022-10" db="EMBL/GenBank/DDBJ databases">
        <authorList>
            <person name="Trinh H.N."/>
        </authorList>
    </citation>
    <scope>NUCLEOTIDE SEQUENCE</scope>
    <source>
        <strain evidence="3">RN2-1</strain>
    </source>
</reference>
<evidence type="ECO:0000256" key="2">
    <source>
        <dbReference type="SAM" id="SignalP"/>
    </source>
</evidence>
<evidence type="ECO:0000313" key="4">
    <source>
        <dbReference type="Proteomes" id="UP001165679"/>
    </source>
</evidence>
<evidence type="ECO:0000256" key="1">
    <source>
        <dbReference type="ARBA" id="ARBA00022729"/>
    </source>
</evidence>
<evidence type="ECO:0008006" key="5">
    <source>
        <dbReference type="Google" id="ProtNLM"/>
    </source>
</evidence>
<protein>
    <recommendedName>
        <fullName evidence="5">Lytic transglycosylase domain-containing protein</fullName>
    </recommendedName>
</protein>
<keyword evidence="4" id="KW-1185">Reference proteome</keyword>
<dbReference type="InterPro" id="IPR008939">
    <property type="entry name" value="Lytic_TGlycosylase_superhlx_U"/>
</dbReference>
<sequence>MTMPCVRFLPILLLALAAGPAAAQPPAPGQSPPDVIALVRADRWAEAQAAAAGYPDPVAGKLVTYYRLLAPNAAGTAEIAAFMASSPDWPQQATLARRRDEALAGEPDDSVALAECDRTPAKAAAALLRCAETYDRAGRPGDSAAMARRAWISDVTDPAWEARFLMGFGTVIGRDDQWRRFDRLAWTDTASAARQASRLDPADRARAEARLAFRRDDPNAPALLAAVPESQRADPGLFLDQARWLRRAGQDDAALALW</sequence>
<feature type="chain" id="PRO_5041320330" description="Lytic transglycosylase domain-containing protein" evidence="2">
    <location>
        <begin position="24"/>
        <end position="258"/>
    </location>
</feature>
<dbReference type="GO" id="GO:0004553">
    <property type="term" value="F:hydrolase activity, hydrolyzing O-glycosyl compounds"/>
    <property type="evidence" value="ECO:0007669"/>
    <property type="project" value="InterPro"/>
</dbReference>
<keyword evidence="1 2" id="KW-0732">Signal</keyword>
<feature type="non-terminal residue" evidence="3">
    <location>
        <position position="258"/>
    </location>
</feature>
<evidence type="ECO:0000313" key="3">
    <source>
        <dbReference type="EMBL" id="MCW3476137.1"/>
    </source>
</evidence>
<dbReference type="SUPFAM" id="SSF48435">
    <property type="entry name" value="Bacterial muramidases"/>
    <property type="match status" value="1"/>
</dbReference>
<feature type="signal peptide" evidence="2">
    <location>
        <begin position="1"/>
        <end position="23"/>
    </location>
</feature>
<dbReference type="AlphaFoldDB" id="A0AA41YPH3"/>
<dbReference type="GO" id="GO:0042597">
    <property type="term" value="C:periplasmic space"/>
    <property type="evidence" value="ECO:0007669"/>
    <property type="project" value="InterPro"/>
</dbReference>
<organism evidence="3 4">
    <name type="scientific">Limobrevibacterium gyesilva</name>
    <dbReference type="NCBI Taxonomy" id="2991712"/>
    <lineage>
        <taxon>Bacteria</taxon>
        <taxon>Pseudomonadati</taxon>
        <taxon>Pseudomonadota</taxon>
        <taxon>Alphaproteobacteria</taxon>
        <taxon>Acetobacterales</taxon>
        <taxon>Acetobacteraceae</taxon>
        <taxon>Limobrevibacterium</taxon>
    </lineage>
</organism>
<comment type="caution">
    <text evidence="3">The sequence shown here is derived from an EMBL/GenBank/DDBJ whole genome shotgun (WGS) entry which is preliminary data.</text>
</comment>
<dbReference type="Proteomes" id="UP001165679">
    <property type="component" value="Unassembled WGS sequence"/>
</dbReference>
<name>A0AA41YPH3_9PROT</name>